<dbReference type="AlphaFoldDB" id="A0AB74IBL2"/>
<evidence type="ECO:0000256" key="3">
    <source>
        <dbReference type="ARBA" id="ARBA00038502"/>
    </source>
</evidence>
<protein>
    <submittedName>
        <fullName evidence="5">N-acetyltransferase</fullName>
    </submittedName>
</protein>
<evidence type="ECO:0000256" key="2">
    <source>
        <dbReference type="ARBA" id="ARBA00023315"/>
    </source>
</evidence>
<dbReference type="SUPFAM" id="SSF55729">
    <property type="entry name" value="Acyl-CoA N-acyltransferases (Nat)"/>
    <property type="match status" value="1"/>
</dbReference>
<feature type="domain" description="N-acetyltransferase" evidence="4">
    <location>
        <begin position="71"/>
        <end position="225"/>
    </location>
</feature>
<organism evidence="5 6">
    <name type="scientific">Lacticaseibacillus rhamnosus</name>
    <name type="common">Lactobacillus rhamnosus</name>
    <dbReference type="NCBI Taxonomy" id="47715"/>
    <lineage>
        <taxon>Bacteria</taxon>
        <taxon>Bacillati</taxon>
        <taxon>Bacillota</taxon>
        <taxon>Bacilli</taxon>
        <taxon>Lactobacillales</taxon>
        <taxon>Lactobacillaceae</taxon>
        <taxon>Lacticaseibacillus</taxon>
    </lineage>
</organism>
<name>A0AB74IBL2_LACRH</name>
<gene>
    <name evidence="5" type="ORF">E6L36_05330</name>
</gene>
<comment type="caution">
    <text evidence="5">The sequence shown here is derived from an EMBL/GenBank/DDBJ whole genome shotgun (WGS) entry which is preliminary data.</text>
</comment>
<keyword evidence="2" id="KW-0012">Acyltransferase</keyword>
<proteinExistence type="inferred from homology"/>
<evidence type="ECO:0000313" key="6">
    <source>
        <dbReference type="Proteomes" id="UP000307517"/>
    </source>
</evidence>
<dbReference type="Gene3D" id="3.40.630.30">
    <property type="match status" value="1"/>
</dbReference>
<reference evidence="5 6" key="1">
    <citation type="submission" date="2019-04" db="EMBL/GenBank/DDBJ databases">
        <title>Genome Announcement to Ensure Probiotic Safety of Lactobacillus rhamnosus UBLR-58.</title>
        <authorList>
            <person name="Sulthana A."/>
            <person name="Lakshmi S.G."/>
            <person name="Madempudi R.S."/>
        </authorList>
    </citation>
    <scope>NUCLEOTIDE SEQUENCE [LARGE SCALE GENOMIC DNA]</scope>
    <source>
        <strain evidence="5 6">UBLR-58</strain>
    </source>
</reference>
<evidence type="ECO:0000259" key="4">
    <source>
        <dbReference type="PROSITE" id="PS51186"/>
    </source>
</evidence>
<dbReference type="GO" id="GO:0005737">
    <property type="term" value="C:cytoplasm"/>
    <property type="evidence" value="ECO:0007669"/>
    <property type="project" value="TreeGrafter"/>
</dbReference>
<dbReference type="PANTHER" id="PTHR43792">
    <property type="entry name" value="GNAT FAMILY, PUTATIVE (AFU_ORTHOLOGUE AFUA_3G00765)-RELATED-RELATED"/>
    <property type="match status" value="1"/>
</dbReference>
<dbReference type="NCBIfam" id="NF040509">
    <property type="entry name" value="Lacto_palin_RPT"/>
    <property type="match status" value="1"/>
</dbReference>
<accession>A0AB74IBL2</accession>
<dbReference type="Proteomes" id="UP000307517">
    <property type="component" value="Unassembled WGS sequence"/>
</dbReference>
<dbReference type="EMBL" id="SSHM01000001">
    <property type="protein sequence ID" value="THC79875.1"/>
    <property type="molecule type" value="Genomic_DNA"/>
</dbReference>
<evidence type="ECO:0000256" key="1">
    <source>
        <dbReference type="ARBA" id="ARBA00022679"/>
    </source>
</evidence>
<comment type="similarity">
    <text evidence="3">Belongs to the acetyltransferase family. RimJ subfamily.</text>
</comment>
<dbReference type="InterPro" id="IPR000182">
    <property type="entry name" value="GNAT_dom"/>
</dbReference>
<dbReference type="AntiFam" id="ANF00266">
    <property type="entry name" value="DNA repeat translations related to WP_020751851.1"/>
</dbReference>
<dbReference type="PROSITE" id="PS51186">
    <property type="entry name" value="GNAT"/>
    <property type="match status" value="1"/>
</dbReference>
<dbReference type="Pfam" id="PF13302">
    <property type="entry name" value="Acetyltransf_3"/>
    <property type="match status" value="1"/>
</dbReference>
<evidence type="ECO:0000313" key="5">
    <source>
        <dbReference type="EMBL" id="THC79875.1"/>
    </source>
</evidence>
<dbReference type="InterPro" id="IPR051531">
    <property type="entry name" value="N-acetyltransferase"/>
</dbReference>
<dbReference type="GO" id="GO:0008999">
    <property type="term" value="F:protein-N-terminal-alanine acetyltransferase activity"/>
    <property type="evidence" value="ECO:0007669"/>
    <property type="project" value="TreeGrafter"/>
</dbReference>
<dbReference type="PANTHER" id="PTHR43792:SF8">
    <property type="entry name" value="[RIBOSOMAL PROTEIN US5]-ALANINE N-ACETYLTRANSFERASE"/>
    <property type="match status" value="1"/>
</dbReference>
<dbReference type="InterPro" id="IPR016181">
    <property type="entry name" value="Acyl_CoA_acyltransferase"/>
</dbReference>
<keyword evidence="1" id="KW-0808">Transferase</keyword>
<sequence>MAKIGPSRLRPLEFWLTPITRSPAQGSACKDHGRNGQERAITPKATYVPVSNRAGSRLLFLGGVILKGPRVTVRPFAASDIDDYFAYARLEQVTRAAGMAPLMTRQEAANHVKRFARERQDLALVYQLHVIGNIGVYPRELSPLTGDDMTREIGYILHPAYWHRGLMREGLQLVIANQFAHDIKAIWAGVFPSNHASIHLLKRLGFTFQFEVPLPRGLSGDHPRDEQYFRLLPNQFENEDLL</sequence>